<name>A0A9X0CGZ8_9CNID</name>
<keyword evidence="3" id="KW-1185">Reference proteome</keyword>
<protein>
    <submittedName>
        <fullName evidence="2">Uncharacterized protein</fullName>
    </submittedName>
</protein>
<reference evidence="2" key="1">
    <citation type="submission" date="2023-01" db="EMBL/GenBank/DDBJ databases">
        <title>Genome assembly of the deep-sea coral Lophelia pertusa.</title>
        <authorList>
            <person name="Herrera S."/>
            <person name="Cordes E."/>
        </authorList>
    </citation>
    <scope>NUCLEOTIDE SEQUENCE</scope>
    <source>
        <strain evidence="2">USNM1676648</strain>
        <tissue evidence="2">Polyp</tissue>
    </source>
</reference>
<organism evidence="2 3">
    <name type="scientific">Desmophyllum pertusum</name>
    <dbReference type="NCBI Taxonomy" id="174260"/>
    <lineage>
        <taxon>Eukaryota</taxon>
        <taxon>Metazoa</taxon>
        <taxon>Cnidaria</taxon>
        <taxon>Anthozoa</taxon>
        <taxon>Hexacorallia</taxon>
        <taxon>Scleractinia</taxon>
        <taxon>Caryophylliina</taxon>
        <taxon>Caryophylliidae</taxon>
        <taxon>Desmophyllum</taxon>
    </lineage>
</organism>
<feature type="signal peptide" evidence="1">
    <location>
        <begin position="1"/>
        <end position="22"/>
    </location>
</feature>
<gene>
    <name evidence="2" type="ORF">OS493_013421</name>
</gene>
<dbReference type="EMBL" id="MU827783">
    <property type="protein sequence ID" value="KAJ7336046.1"/>
    <property type="molecule type" value="Genomic_DNA"/>
</dbReference>
<accession>A0A9X0CGZ8</accession>
<feature type="chain" id="PRO_5040995055" evidence="1">
    <location>
        <begin position="23"/>
        <end position="67"/>
    </location>
</feature>
<evidence type="ECO:0000313" key="2">
    <source>
        <dbReference type="EMBL" id="KAJ7336046.1"/>
    </source>
</evidence>
<evidence type="ECO:0000256" key="1">
    <source>
        <dbReference type="SAM" id="SignalP"/>
    </source>
</evidence>
<keyword evidence="1" id="KW-0732">Signal</keyword>
<sequence>MKIFAIAVLCLAFLCLLPFTLGEIDRYKLTLEEKGTPFLERIDVDEKQDVEVSEFLLTTTLRALILP</sequence>
<evidence type="ECO:0000313" key="3">
    <source>
        <dbReference type="Proteomes" id="UP001163046"/>
    </source>
</evidence>
<comment type="caution">
    <text evidence="2">The sequence shown here is derived from an EMBL/GenBank/DDBJ whole genome shotgun (WGS) entry which is preliminary data.</text>
</comment>
<dbReference type="Proteomes" id="UP001163046">
    <property type="component" value="Unassembled WGS sequence"/>
</dbReference>
<dbReference type="AlphaFoldDB" id="A0A9X0CGZ8"/>
<proteinExistence type="predicted"/>